<keyword evidence="7" id="KW-1185">Reference proteome</keyword>
<gene>
    <name evidence="6" type="ORF">RIMI_LOCUS2772912</name>
</gene>
<evidence type="ECO:0000256" key="1">
    <source>
        <dbReference type="ARBA" id="ARBA00011055"/>
    </source>
</evidence>
<sequence>MVDNGSLDLVEKTISENQSSFLHYLPKRVQIAADSRTCLLNNLIQLISIRGLHTTTPAHQLIMADKPVLHYFYGRGRAEAIRWLLAAAGVEFEEKFYRTKEEYNKLLESGDLMFGQIPMLEIDGLKIAQTKAILNYIAGKYNLYGSDLKERAYIDMYVDGATDLMTMILSYFFLSDCDKENQKKMMKEKALKRYFPVYNKALEGKEFLVGNKLSCADVYLLDTILSLEEFHPDILQKFPNLQAFKKRTCEIPNIKKFFEPGSKKKPMADDTYVNTVKDLVFIK</sequence>
<dbReference type="SFLD" id="SFLDG00363">
    <property type="entry name" value="AMPS_(cytGST):_Alpha-__Mu-__Pi"/>
    <property type="match status" value="1"/>
</dbReference>
<dbReference type="InterPro" id="IPR036249">
    <property type="entry name" value="Thioredoxin-like_sf"/>
</dbReference>
<dbReference type="EMBL" id="CAUEEQ010003988">
    <property type="protein sequence ID" value="CAJ0926401.1"/>
    <property type="molecule type" value="Genomic_DNA"/>
</dbReference>
<dbReference type="Proteomes" id="UP001176940">
    <property type="component" value="Unassembled WGS sequence"/>
</dbReference>
<dbReference type="EC" id="2.5.1.18" evidence="2"/>
<dbReference type="Pfam" id="PF14497">
    <property type="entry name" value="GST_C_3"/>
    <property type="match status" value="1"/>
</dbReference>
<dbReference type="SFLD" id="SFLDG00358">
    <property type="entry name" value="Main_(cytGST)"/>
    <property type="match status" value="1"/>
</dbReference>
<dbReference type="Gene3D" id="1.20.1050.10">
    <property type="match status" value="1"/>
</dbReference>
<dbReference type="PRINTS" id="PR01266">
    <property type="entry name" value="GSTRNSFRASEA"/>
</dbReference>
<protein>
    <recommendedName>
        <fullName evidence="2">glutathione transferase</fullName>
        <ecNumber evidence="2">2.5.1.18</ecNumber>
    </recommendedName>
</protein>
<evidence type="ECO:0000313" key="7">
    <source>
        <dbReference type="Proteomes" id="UP001176940"/>
    </source>
</evidence>
<keyword evidence="3" id="KW-0808">Transferase</keyword>
<dbReference type="InterPro" id="IPR040079">
    <property type="entry name" value="Glutathione_S-Trfase"/>
</dbReference>
<feature type="domain" description="GST C-terminal" evidence="5">
    <location>
        <begin position="147"/>
        <end position="267"/>
    </location>
</feature>
<dbReference type="SUPFAM" id="SSF47616">
    <property type="entry name" value="GST C-terminal domain-like"/>
    <property type="match status" value="1"/>
</dbReference>
<dbReference type="SUPFAM" id="SSF52833">
    <property type="entry name" value="Thioredoxin-like"/>
    <property type="match status" value="1"/>
</dbReference>
<comment type="caution">
    <text evidence="6">The sequence shown here is derived from an EMBL/GenBank/DDBJ whole genome shotgun (WGS) entry which is preliminary data.</text>
</comment>
<dbReference type="SFLD" id="SFLDG01205">
    <property type="entry name" value="AMPS.1"/>
    <property type="match status" value="1"/>
</dbReference>
<dbReference type="InterPro" id="IPR050213">
    <property type="entry name" value="GST_superfamily"/>
</dbReference>
<dbReference type="Gene3D" id="3.40.30.10">
    <property type="entry name" value="Glutaredoxin"/>
    <property type="match status" value="1"/>
</dbReference>
<evidence type="ECO:0000259" key="5">
    <source>
        <dbReference type="PROSITE" id="PS50405"/>
    </source>
</evidence>
<dbReference type="PANTHER" id="PTHR11571:SF270">
    <property type="entry name" value="GLUTATHIONE S-TRANSFERASE"/>
    <property type="match status" value="1"/>
</dbReference>
<dbReference type="InterPro" id="IPR004045">
    <property type="entry name" value="Glutathione_S-Trfase_N"/>
</dbReference>
<dbReference type="InterPro" id="IPR004046">
    <property type="entry name" value="GST_C"/>
</dbReference>
<dbReference type="PANTHER" id="PTHR11571">
    <property type="entry name" value="GLUTATHIONE S-TRANSFERASE"/>
    <property type="match status" value="1"/>
</dbReference>
<feature type="domain" description="GST N-terminal" evidence="4">
    <location>
        <begin position="65"/>
        <end position="145"/>
    </location>
</feature>
<evidence type="ECO:0000256" key="2">
    <source>
        <dbReference type="ARBA" id="ARBA00012452"/>
    </source>
</evidence>
<reference evidence="6" key="1">
    <citation type="submission" date="2023-07" db="EMBL/GenBank/DDBJ databases">
        <authorList>
            <person name="Stuckert A."/>
        </authorList>
    </citation>
    <scope>NUCLEOTIDE SEQUENCE</scope>
</reference>
<dbReference type="InterPro" id="IPR010987">
    <property type="entry name" value="Glutathione-S-Trfase_C-like"/>
</dbReference>
<accession>A0ABN9KW03</accession>
<dbReference type="PROSITE" id="PS50404">
    <property type="entry name" value="GST_NTER"/>
    <property type="match status" value="1"/>
</dbReference>
<evidence type="ECO:0000256" key="3">
    <source>
        <dbReference type="ARBA" id="ARBA00022679"/>
    </source>
</evidence>
<comment type="similarity">
    <text evidence="1">Belongs to the GST superfamily. Alpha family.</text>
</comment>
<evidence type="ECO:0000259" key="4">
    <source>
        <dbReference type="PROSITE" id="PS50404"/>
    </source>
</evidence>
<dbReference type="PROSITE" id="PS50405">
    <property type="entry name" value="GST_CTER"/>
    <property type="match status" value="1"/>
</dbReference>
<proteinExistence type="inferred from homology"/>
<dbReference type="InterPro" id="IPR036282">
    <property type="entry name" value="Glutathione-S-Trfase_C_sf"/>
</dbReference>
<evidence type="ECO:0000313" key="6">
    <source>
        <dbReference type="EMBL" id="CAJ0926401.1"/>
    </source>
</evidence>
<organism evidence="6 7">
    <name type="scientific">Ranitomeya imitator</name>
    <name type="common">mimic poison frog</name>
    <dbReference type="NCBI Taxonomy" id="111125"/>
    <lineage>
        <taxon>Eukaryota</taxon>
        <taxon>Metazoa</taxon>
        <taxon>Chordata</taxon>
        <taxon>Craniata</taxon>
        <taxon>Vertebrata</taxon>
        <taxon>Euteleostomi</taxon>
        <taxon>Amphibia</taxon>
        <taxon>Batrachia</taxon>
        <taxon>Anura</taxon>
        <taxon>Neobatrachia</taxon>
        <taxon>Hyloidea</taxon>
        <taxon>Dendrobatidae</taxon>
        <taxon>Dendrobatinae</taxon>
        <taxon>Ranitomeya</taxon>
    </lineage>
</organism>
<dbReference type="InterPro" id="IPR003080">
    <property type="entry name" value="GST_alpha"/>
</dbReference>
<dbReference type="SFLD" id="SFLDS00019">
    <property type="entry name" value="Glutathione_Transferase_(cytos"/>
    <property type="match status" value="1"/>
</dbReference>
<name>A0ABN9KW03_9NEOB</name>
<dbReference type="Pfam" id="PF02798">
    <property type="entry name" value="GST_N"/>
    <property type="match status" value="1"/>
</dbReference>